<dbReference type="EMBL" id="JACQMJ010000004">
    <property type="protein sequence ID" value="MBI4132050.1"/>
    <property type="molecule type" value="Genomic_DNA"/>
</dbReference>
<name>A0A932YXY8_9BACT</name>
<organism evidence="2 3">
    <name type="scientific">Candidatus Sungiibacteriota bacterium</name>
    <dbReference type="NCBI Taxonomy" id="2750080"/>
    <lineage>
        <taxon>Bacteria</taxon>
        <taxon>Candidatus Sungiibacteriota</taxon>
    </lineage>
</organism>
<evidence type="ECO:0000313" key="3">
    <source>
        <dbReference type="Proteomes" id="UP000704960"/>
    </source>
</evidence>
<dbReference type="Proteomes" id="UP000704960">
    <property type="component" value="Unassembled WGS sequence"/>
</dbReference>
<gene>
    <name evidence="2" type="ORF">HY474_00270</name>
</gene>
<comment type="caution">
    <text evidence="2">The sequence shown here is derived from an EMBL/GenBank/DDBJ whole genome shotgun (WGS) entry which is preliminary data.</text>
</comment>
<accession>A0A932YXY8</accession>
<reference evidence="2" key="1">
    <citation type="submission" date="2020-07" db="EMBL/GenBank/DDBJ databases">
        <title>Huge and variable diversity of episymbiotic CPR bacteria and DPANN archaea in groundwater ecosystems.</title>
        <authorList>
            <person name="He C.Y."/>
            <person name="Keren R."/>
            <person name="Whittaker M."/>
            <person name="Farag I.F."/>
            <person name="Doudna J."/>
            <person name="Cate J.H.D."/>
            <person name="Banfield J.F."/>
        </authorList>
    </citation>
    <scope>NUCLEOTIDE SEQUENCE</scope>
    <source>
        <strain evidence="2">NC_groundwater_1226_Ag_S-0.1um_59_124</strain>
    </source>
</reference>
<protein>
    <submittedName>
        <fullName evidence="2">Uncharacterized protein</fullName>
    </submittedName>
</protein>
<proteinExistence type="predicted"/>
<feature type="region of interest" description="Disordered" evidence="1">
    <location>
        <begin position="75"/>
        <end position="94"/>
    </location>
</feature>
<evidence type="ECO:0000256" key="1">
    <source>
        <dbReference type="SAM" id="MobiDB-lite"/>
    </source>
</evidence>
<dbReference type="AlphaFoldDB" id="A0A932YXY8"/>
<evidence type="ECO:0000313" key="2">
    <source>
        <dbReference type="EMBL" id="MBI4132050.1"/>
    </source>
</evidence>
<sequence>MFDQLKPLMQNGERYIVVEGGRPEYVLLRFTDYARLAGGRHEAAGGNPGRGEWERVNAELEEVRVAEPAVRTADFGAPVPAADPTTIRLEDLPL</sequence>